<dbReference type="InterPro" id="IPR001041">
    <property type="entry name" value="2Fe-2S_ferredoxin-type"/>
</dbReference>
<dbReference type="SUPFAM" id="SSF63380">
    <property type="entry name" value="Riboflavin synthase domain-like"/>
    <property type="match status" value="1"/>
</dbReference>
<dbReference type="PANTHER" id="PTHR47354:SF5">
    <property type="entry name" value="PROTEIN RFBI"/>
    <property type="match status" value="1"/>
</dbReference>
<keyword evidence="4" id="KW-1185">Reference proteome</keyword>
<dbReference type="PANTHER" id="PTHR47354">
    <property type="entry name" value="NADH OXIDOREDUCTASE HCR"/>
    <property type="match status" value="1"/>
</dbReference>
<dbReference type="InterPro" id="IPR012675">
    <property type="entry name" value="Beta-grasp_dom_sf"/>
</dbReference>
<dbReference type="PROSITE" id="PS51384">
    <property type="entry name" value="FAD_FR"/>
    <property type="match status" value="1"/>
</dbReference>
<dbReference type="GO" id="GO:0016491">
    <property type="term" value="F:oxidoreductase activity"/>
    <property type="evidence" value="ECO:0007669"/>
    <property type="project" value="InterPro"/>
</dbReference>
<sequence length="332" mass="35312">MHKISLTGSDLSFACAERDTVMRAALRAGVGMSYSCNVGSCGNCRFELVAGAVDHLRADAPAWTEKDRKRGRWLGCQARPLSDCVVKFRADPDAVPVHRPVQRSGVLVSRDALNHDMAEFAFRIDGEPGFLPGQYALLSVPGVAGARVYSMCNLPDEDIWRFQIKRVPGGAATTLLFDNLRPGDAIALDGPYGLAHLRPDIPRDIVLLAGGSGLSPMVSIARAAVAAPGLQGRTVHFYFGGRGPADLAPAACVTPLVSDRFRLVTAISDPALAGNWAGPIGFIHDIALADLGPRLAECEIYFAGPPAMAAAIRTSLHAQGVPAGQIHFDEFY</sequence>
<evidence type="ECO:0000259" key="2">
    <source>
        <dbReference type="PROSITE" id="PS51384"/>
    </source>
</evidence>
<dbReference type="Gene3D" id="3.10.20.30">
    <property type="match status" value="1"/>
</dbReference>
<dbReference type="CDD" id="cd00207">
    <property type="entry name" value="fer2"/>
    <property type="match status" value="1"/>
</dbReference>
<dbReference type="SUPFAM" id="SSF52343">
    <property type="entry name" value="Ferredoxin reductase-like, C-terminal NADP-linked domain"/>
    <property type="match status" value="1"/>
</dbReference>
<evidence type="ECO:0000259" key="1">
    <source>
        <dbReference type="PROSITE" id="PS51085"/>
    </source>
</evidence>
<dbReference type="InterPro" id="IPR017927">
    <property type="entry name" value="FAD-bd_FR_type"/>
</dbReference>
<dbReference type="EMBL" id="WHUT02000010">
    <property type="protein sequence ID" value="NUB45861.1"/>
    <property type="molecule type" value="Genomic_DNA"/>
</dbReference>
<dbReference type="InterPro" id="IPR001433">
    <property type="entry name" value="OxRdtase_FAD/NAD-bd"/>
</dbReference>
<dbReference type="InterPro" id="IPR036010">
    <property type="entry name" value="2Fe-2S_ferredoxin-like_sf"/>
</dbReference>
<evidence type="ECO:0000313" key="4">
    <source>
        <dbReference type="Proteomes" id="UP000484076"/>
    </source>
</evidence>
<dbReference type="InterPro" id="IPR039261">
    <property type="entry name" value="FNR_nucleotide-bd"/>
</dbReference>
<dbReference type="InterPro" id="IPR008333">
    <property type="entry name" value="Cbr1-like_FAD-bd_dom"/>
</dbReference>
<dbReference type="PROSITE" id="PS51085">
    <property type="entry name" value="2FE2S_FER_2"/>
    <property type="match status" value="1"/>
</dbReference>
<dbReference type="AlphaFoldDB" id="A0A8X8KQE1"/>
<dbReference type="CDD" id="cd06190">
    <property type="entry name" value="T4MO_e_transfer_like"/>
    <property type="match status" value="1"/>
</dbReference>
<dbReference type="InterPro" id="IPR006058">
    <property type="entry name" value="2Fe2S_fd_BS"/>
</dbReference>
<comment type="caution">
    <text evidence="3">The sequence shown here is derived from an EMBL/GenBank/DDBJ whole genome shotgun (WGS) entry which is preliminary data.</text>
</comment>
<dbReference type="PRINTS" id="PR00410">
    <property type="entry name" value="PHEHYDRXLASE"/>
</dbReference>
<dbReference type="Pfam" id="PF00111">
    <property type="entry name" value="Fer2"/>
    <property type="match status" value="1"/>
</dbReference>
<reference evidence="3" key="1">
    <citation type="submission" date="2020-05" db="EMBL/GenBank/DDBJ databases">
        <title>Fertoebacter nigrum gen. nov., sp. nov., a new member of the family Rhodobacteraceae.</title>
        <authorList>
            <person name="Szuroczki S."/>
            <person name="Abbaszade G."/>
            <person name="Buni D."/>
            <person name="Schumann P."/>
            <person name="Toth E."/>
        </authorList>
    </citation>
    <scope>NUCLEOTIDE SEQUENCE</scope>
    <source>
        <strain evidence="3">RG-N-1a</strain>
    </source>
</reference>
<dbReference type="Proteomes" id="UP000484076">
    <property type="component" value="Unassembled WGS sequence"/>
</dbReference>
<dbReference type="Pfam" id="PF00175">
    <property type="entry name" value="NAD_binding_1"/>
    <property type="match status" value="1"/>
</dbReference>
<feature type="domain" description="FAD-binding FR-type" evidence="2">
    <location>
        <begin position="100"/>
        <end position="198"/>
    </location>
</feature>
<dbReference type="RefSeq" id="WP_152827857.1">
    <property type="nucleotide sequence ID" value="NZ_WHUT02000010.1"/>
</dbReference>
<dbReference type="SUPFAM" id="SSF54292">
    <property type="entry name" value="2Fe-2S ferredoxin-like"/>
    <property type="match status" value="1"/>
</dbReference>
<accession>A0A8X8KQE1</accession>
<dbReference type="PROSITE" id="PS00197">
    <property type="entry name" value="2FE2S_FER_1"/>
    <property type="match status" value="1"/>
</dbReference>
<dbReference type="Pfam" id="PF00970">
    <property type="entry name" value="FAD_binding_6"/>
    <property type="match status" value="1"/>
</dbReference>
<organism evidence="3 4">
    <name type="scientific">Fertoeibacter niger</name>
    <dbReference type="NCBI Taxonomy" id="2656921"/>
    <lineage>
        <taxon>Bacteria</taxon>
        <taxon>Pseudomonadati</taxon>
        <taxon>Pseudomonadota</taxon>
        <taxon>Alphaproteobacteria</taxon>
        <taxon>Rhodobacterales</taxon>
        <taxon>Paracoccaceae</taxon>
        <taxon>Fertoeibacter</taxon>
    </lineage>
</organism>
<dbReference type="InterPro" id="IPR050415">
    <property type="entry name" value="MRET"/>
</dbReference>
<protein>
    <submittedName>
        <fullName evidence="3">2Fe-2S iron-sulfur cluster binding domain-containing protein</fullName>
    </submittedName>
</protein>
<feature type="domain" description="2Fe-2S ferredoxin-type" evidence="1">
    <location>
        <begin position="2"/>
        <end position="92"/>
    </location>
</feature>
<proteinExistence type="predicted"/>
<dbReference type="Gene3D" id="2.40.30.10">
    <property type="entry name" value="Translation factors"/>
    <property type="match status" value="1"/>
</dbReference>
<name>A0A8X8KQE1_9RHOB</name>
<gene>
    <name evidence="3" type="ORF">GEU84_015800</name>
</gene>
<evidence type="ECO:0000313" key="3">
    <source>
        <dbReference type="EMBL" id="NUB45861.1"/>
    </source>
</evidence>
<dbReference type="Gene3D" id="3.40.50.80">
    <property type="entry name" value="Nucleotide-binding domain of ferredoxin-NADP reductase (FNR) module"/>
    <property type="match status" value="1"/>
</dbReference>
<dbReference type="GO" id="GO:0051537">
    <property type="term" value="F:2 iron, 2 sulfur cluster binding"/>
    <property type="evidence" value="ECO:0007669"/>
    <property type="project" value="InterPro"/>
</dbReference>
<dbReference type="InterPro" id="IPR017938">
    <property type="entry name" value="Riboflavin_synthase-like_b-brl"/>
</dbReference>